<dbReference type="AlphaFoldDB" id="A0A2P6VK33"/>
<feature type="coiled-coil region" evidence="1">
    <location>
        <begin position="61"/>
        <end position="102"/>
    </location>
</feature>
<feature type="region of interest" description="Disordered" evidence="2">
    <location>
        <begin position="154"/>
        <end position="182"/>
    </location>
</feature>
<dbReference type="OrthoDB" id="515257at2759"/>
<accession>A0A2P6VK33</accession>
<keyword evidence="1" id="KW-0175">Coiled coil</keyword>
<feature type="region of interest" description="Disordered" evidence="2">
    <location>
        <begin position="415"/>
        <end position="455"/>
    </location>
</feature>
<evidence type="ECO:0000313" key="4">
    <source>
        <dbReference type="Proteomes" id="UP000239649"/>
    </source>
</evidence>
<evidence type="ECO:0000256" key="2">
    <source>
        <dbReference type="SAM" id="MobiDB-lite"/>
    </source>
</evidence>
<keyword evidence="4" id="KW-1185">Reference proteome</keyword>
<feature type="compositionally biased region" description="Low complexity" evidence="2">
    <location>
        <begin position="347"/>
        <end position="359"/>
    </location>
</feature>
<gene>
    <name evidence="3" type="ORF">C2E20_2364</name>
</gene>
<feature type="compositionally biased region" description="Gly residues" evidence="2">
    <location>
        <begin position="486"/>
        <end position="497"/>
    </location>
</feature>
<reference evidence="3 4" key="1">
    <citation type="journal article" date="2018" name="Plant J.">
        <title>Genome sequences of Chlorella sorokiniana UTEX 1602 and Micractinium conductrix SAG 241.80: implications to maltose excretion by a green alga.</title>
        <authorList>
            <person name="Arriola M.B."/>
            <person name="Velmurugan N."/>
            <person name="Zhang Y."/>
            <person name="Plunkett M.H."/>
            <person name="Hondzo H."/>
            <person name="Barney B.M."/>
        </authorList>
    </citation>
    <scope>NUCLEOTIDE SEQUENCE [LARGE SCALE GENOMIC DNA]</scope>
    <source>
        <strain evidence="3 4">SAG 241.80</strain>
    </source>
</reference>
<sequence>MVAARHLALAFGVPAGLYVTVVGAEVFSKQREERSLEELQISELAAAAAAVQAEKREQAAIQGLQASIQVAQQSVAQVEAEIEGVQRRLHELEQVKEARLKEAADVQGALEEAQGKLTKFVAEERRHRQAATAAEAALAAAHAATLEAKSHYNPLQHPLVPPAADAPAAPAAPAAAAAEQPAVDPADYWQPDMPEEKHPAKPTWRRGYKTYGKTEYMFCTLTPSDCTTRRLRPPKEWYDGLLGAKVAQIANFVVGATAPDGSQVSFLLKAHGYEYVKAEYYVQGGETKRMFREMKLQAGDGLMLELVAKHAGVPTTRLTIIPAARNPHAPAILASAAEQAAKRAERLAANPKGPKGAGAPRKRKKVGDEETDEEEEWEALFGPAATTGGRRSRQRSRKQFGDDFVSGLDEAWAAAARSDDDEVPNSDEDFSEGEKRRRRGDSRSAAASSGGASALDGVPEVVGLAEDRNVLKIKINRKEKGCDSLPGGGSSAGGGGEGEAKREPLALLSKKLLRDDTGAVTGAECRLGWEAGGRTALQLSRALSQFGAAHVDTTTVETFEVKPDDRVLELTLRLAPGAAGRGEALEAAIVGLLDAL</sequence>
<feature type="compositionally biased region" description="Low complexity" evidence="2">
    <location>
        <begin position="443"/>
        <end position="454"/>
    </location>
</feature>
<dbReference type="Proteomes" id="UP000239649">
    <property type="component" value="Unassembled WGS sequence"/>
</dbReference>
<feature type="region of interest" description="Disordered" evidence="2">
    <location>
        <begin position="481"/>
        <end position="500"/>
    </location>
</feature>
<dbReference type="EMBL" id="LHPF02000004">
    <property type="protein sequence ID" value="PSC74453.1"/>
    <property type="molecule type" value="Genomic_DNA"/>
</dbReference>
<name>A0A2P6VK33_9CHLO</name>
<feature type="compositionally biased region" description="Acidic residues" evidence="2">
    <location>
        <begin position="419"/>
        <end position="431"/>
    </location>
</feature>
<protein>
    <submittedName>
        <fullName evidence="3">MLO 11</fullName>
    </submittedName>
</protein>
<organism evidence="3 4">
    <name type="scientific">Micractinium conductrix</name>
    <dbReference type="NCBI Taxonomy" id="554055"/>
    <lineage>
        <taxon>Eukaryota</taxon>
        <taxon>Viridiplantae</taxon>
        <taxon>Chlorophyta</taxon>
        <taxon>core chlorophytes</taxon>
        <taxon>Trebouxiophyceae</taxon>
        <taxon>Chlorellales</taxon>
        <taxon>Chlorellaceae</taxon>
        <taxon>Chlorella clade</taxon>
        <taxon>Micractinium</taxon>
    </lineage>
</organism>
<feature type="region of interest" description="Disordered" evidence="2">
    <location>
        <begin position="342"/>
        <end position="398"/>
    </location>
</feature>
<evidence type="ECO:0000313" key="3">
    <source>
        <dbReference type="EMBL" id="PSC74453.1"/>
    </source>
</evidence>
<proteinExistence type="predicted"/>
<comment type="caution">
    <text evidence="3">The sequence shown here is derived from an EMBL/GenBank/DDBJ whole genome shotgun (WGS) entry which is preliminary data.</text>
</comment>
<evidence type="ECO:0000256" key="1">
    <source>
        <dbReference type="SAM" id="Coils"/>
    </source>
</evidence>
<feature type="compositionally biased region" description="Low complexity" evidence="2">
    <location>
        <begin position="162"/>
        <end position="182"/>
    </location>
</feature>
<feature type="compositionally biased region" description="Acidic residues" evidence="2">
    <location>
        <begin position="369"/>
        <end position="378"/>
    </location>
</feature>